<comment type="caution">
    <text evidence="1">The sequence shown here is derived from an EMBL/GenBank/DDBJ whole genome shotgun (WGS) entry which is preliminary data.</text>
</comment>
<evidence type="ECO:0000313" key="1">
    <source>
        <dbReference type="EMBL" id="KZM85401.1"/>
    </source>
</evidence>
<dbReference type="EMBL" id="LNRQ01000008">
    <property type="protein sequence ID" value="KZM85401.1"/>
    <property type="molecule type" value="Genomic_DNA"/>
</dbReference>
<sequence>MLSECCLLLETLTGMRVVDVNARNMKKNLVDKAEARPVLGCERKAKKVVNPKLIEQKHCPKVGRSILSDVPALALKCLEELRLILRNAPLVEVKNVTIYI</sequence>
<name>A0A175YQK2_DAUCS</name>
<organism evidence="1">
    <name type="scientific">Daucus carota subsp. sativus</name>
    <name type="common">Carrot</name>
    <dbReference type="NCBI Taxonomy" id="79200"/>
    <lineage>
        <taxon>Eukaryota</taxon>
        <taxon>Viridiplantae</taxon>
        <taxon>Streptophyta</taxon>
        <taxon>Embryophyta</taxon>
        <taxon>Tracheophyta</taxon>
        <taxon>Spermatophyta</taxon>
        <taxon>Magnoliopsida</taxon>
        <taxon>eudicotyledons</taxon>
        <taxon>Gunneridae</taxon>
        <taxon>Pentapetalae</taxon>
        <taxon>asterids</taxon>
        <taxon>campanulids</taxon>
        <taxon>Apiales</taxon>
        <taxon>Apiaceae</taxon>
        <taxon>Apioideae</taxon>
        <taxon>Scandiceae</taxon>
        <taxon>Daucinae</taxon>
        <taxon>Daucus</taxon>
        <taxon>Daucus sect. Daucus</taxon>
    </lineage>
</organism>
<reference evidence="1" key="1">
    <citation type="journal article" date="2016" name="Nat. Genet.">
        <title>A high-quality carrot genome assembly provides new insights into carotenoid accumulation and asterid genome evolution.</title>
        <authorList>
            <person name="Iorizzo M."/>
            <person name="Ellison S."/>
            <person name="Senalik D."/>
            <person name="Zeng P."/>
            <person name="Satapoomin P."/>
            <person name="Huang J."/>
            <person name="Bowman M."/>
            <person name="Iovene M."/>
            <person name="Sanseverino W."/>
            <person name="Cavagnaro P."/>
            <person name="Yildiz M."/>
            <person name="Macko-Podgorni A."/>
            <person name="Moranska E."/>
            <person name="Grzebelus E."/>
            <person name="Grzebelus D."/>
            <person name="Ashrafi H."/>
            <person name="Zheng Z."/>
            <person name="Cheng S."/>
            <person name="Spooner D."/>
            <person name="Van Deynze A."/>
            <person name="Simon P."/>
        </authorList>
    </citation>
    <scope>NUCLEOTIDE SEQUENCE [LARGE SCALE GENOMIC DNA]</scope>
    <source>
        <tissue evidence="1">Leaf</tissue>
    </source>
</reference>
<dbReference type="Gramene" id="KZM85401">
    <property type="protein sequence ID" value="KZM85401"/>
    <property type="gene ID" value="DCAR_027177"/>
</dbReference>
<proteinExistence type="predicted"/>
<dbReference type="AlphaFoldDB" id="A0A175YQK2"/>
<gene>
    <name evidence="1" type="ORF">DCAR_027177</name>
</gene>
<protein>
    <submittedName>
        <fullName evidence="1">Uncharacterized protein</fullName>
    </submittedName>
</protein>
<accession>A0A175YQK2</accession>